<organism evidence="1 2">
    <name type="scientific">Roridomyces roridus</name>
    <dbReference type="NCBI Taxonomy" id="1738132"/>
    <lineage>
        <taxon>Eukaryota</taxon>
        <taxon>Fungi</taxon>
        <taxon>Dikarya</taxon>
        <taxon>Basidiomycota</taxon>
        <taxon>Agaricomycotina</taxon>
        <taxon>Agaricomycetes</taxon>
        <taxon>Agaricomycetidae</taxon>
        <taxon>Agaricales</taxon>
        <taxon>Marasmiineae</taxon>
        <taxon>Mycenaceae</taxon>
        <taxon>Roridomyces</taxon>
    </lineage>
</organism>
<sequence>MPYSSESPGHECKTTLLPYWVLVLAQAVWALAGAGEGVVISAPFYDDYVRDIMHPVLKVRHLVDEVCGLSTYWDSAYPPAANQPFESVLTYDLAAMGVDPERAGAFGNFVQLQPDAGNFAQYLADVNHLLMHQIPLSSSQLPPFMTDDVKFRSFFAALDIVCRNVRRVVDHHAGDDARIDCQVNEVRQFFQAAQELTIETTDGYNLDDALMEELASAWPKMELLRLHAGRHDHLPSVTIASLYTLAKHYRYLRELELNFDASSVPRPATVTALHLRTQPRPVPIHNNLTLLTVARSPISDALAAAHYLSIFCNLTDILMDRVEIKYSGLWVKVREYLPVLTDVREEEFEWGCRSIELAQSHSFEFPGRGGL</sequence>
<protein>
    <submittedName>
        <fullName evidence="1">Uncharacterized protein</fullName>
    </submittedName>
</protein>
<proteinExistence type="predicted"/>
<reference evidence="1" key="1">
    <citation type="submission" date="2023-03" db="EMBL/GenBank/DDBJ databases">
        <title>Massive genome expansion in bonnet fungi (Mycena s.s.) driven by repeated elements and novel gene families across ecological guilds.</title>
        <authorList>
            <consortium name="Lawrence Berkeley National Laboratory"/>
            <person name="Harder C.B."/>
            <person name="Miyauchi S."/>
            <person name="Viragh M."/>
            <person name="Kuo A."/>
            <person name="Thoen E."/>
            <person name="Andreopoulos B."/>
            <person name="Lu D."/>
            <person name="Skrede I."/>
            <person name="Drula E."/>
            <person name="Henrissat B."/>
            <person name="Morin E."/>
            <person name="Kohler A."/>
            <person name="Barry K."/>
            <person name="LaButti K."/>
            <person name="Morin E."/>
            <person name="Salamov A."/>
            <person name="Lipzen A."/>
            <person name="Mereny Z."/>
            <person name="Hegedus B."/>
            <person name="Baldrian P."/>
            <person name="Stursova M."/>
            <person name="Weitz H."/>
            <person name="Taylor A."/>
            <person name="Grigoriev I.V."/>
            <person name="Nagy L.G."/>
            <person name="Martin F."/>
            <person name="Kauserud H."/>
        </authorList>
    </citation>
    <scope>NUCLEOTIDE SEQUENCE</scope>
    <source>
        <strain evidence="1">9284</strain>
    </source>
</reference>
<gene>
    <name evidence="1" type="ORF">FB45DRAFT_1053678</name>
</gene>
<keyword evidence="2" id="KW-1185">Reference proteome</keyword>
<dbReference type="AlphaFoldDB" id="A0AAD7FV57"/>
<dbReference type="Proteomes" id="UP001221142">
    <property type="component" value="Unassembled WGS sequence"/>
</dbReference>
<dbReference type="EMBL" id="JARKIF010000004">
    <property type="protein sequence ID" value="KAJ7641060.1"/>
    <property type="molecule type" value="Genomic_DNA"/>
</dbReference>
<name>A0AAD7FV57_9AGAR</name>
<accession>A0AAD7FV57</accession>
<evidence type="ECO:0000313" key="1">
    <source>
        <dbReference type="EMBL" id="KAJ7641060.1"/>
    </source>
</evidence>
<comment type="caution">
    <text evidence="1">The sequence shown here is derived from an EMBL/GenBank/DDBJ whole genome shotgun (WGS) entry which is preliminary data.</text>
</comment>
<evidence type="ECO:0000313" key="2">
    <source>
        <dbReference type="Proteomes" id="UP001221142"/>
    </source>
</evidence>